<dbReference type="GeneID" id="94427862"/>
<sequence>MYGFFSFLLRWFSLSLFFVFFFSLHSLGLSVLPSTTTSPAPSPSPSSLQVTLSDTGLPTIFPESEANLCRCLCGRSAGTEVRVLVPAATGCRECTPGLCIRRFPNACGGPADPNEDGSVEDPVPSPSAGEVSVHCIDRIESWNKWTVLSFLGATAGLLGLAALRSLSPRLFHHRDLGGPGREGNLLF</sequence>
<dbReference type="RefSeq" id="XP_067923380.1">
    <property type="nucleotide sequence ID" value="XM_068064651.1"/>
</dbReference>
<organism evidence="2 3">
    <name type="scientific">Cystoisospora suis</name>
    <dbReference type="NCBI Taxonomy" id="483139"/>
    <lineage>
        <taxon>Eukaryota</taxon>
        <taxon>Sar</taxon>
        <taxon>Alveolata</taxon>
        <taxon>Apicomplexa</taxon>
        <taxon>Conoidasida</taxon>
        <taxon>Coccidia</taxon>
        <taxon>Eucoccidiorida</taxon>
        <taxon>Eimeriorina</taxon>
        <taxon>Sarcocystidae</taxon>
        <taxon>Cystoisospora</taxon>
    </lineage>
</organism>
<dbReference type="EMBL" id="MIGC01002079">
    <property type="protein sequence ID" value="PHJ21700.1"/>
    <property type="molecule type" value="Genomic_DNA"/>
</dbReference>
<evidence type="ECO:0000256" key="1">
    <source>
        <dbReference type="SAM" id="Phobius"/>
    </source>
</evidence>
<evidence type="ECO:0000313" key="2">
    <source>
        <dbReference type="EMBL" id="PHJ21700.1"/>
    </source>
</evidence>
<protein>
    <submittedName>
        <fullName evidence="2">Transmembrane protein</fullName>
    </submittedName>
</protein>
<dbReference type="VEuPathDB" id="ToxoDB:CSUI_004460"/>
<accession>A0A2C6KMJ2</accession>
<gene>
    <name evidence="2" type="ORF">CSUI_004460</name>
</gene>
<proteinExistence type="predicted"/>
<keyword evidence="1" id="KW-0472">Membrane</keyword>
<keyword evidence="3" id="KW-1185">Reference proteome</keyword>
<feature type="transmembrane region" description="Helical" evidence="1">
    <location>
        <begin position="145"/>
        <end position="163"/>
    </location>
</feature>
<dbReference type="AlphaFoldDB" id="A0A2C6KMJ2"/>
<dbReference type="Proteomes" id="UP000221165">
    <property type="component" value="Unassembled WGS sequence"/>
</dbReference>
<keyword evidence="1" id="KW-1133">Transmembrane helix</keyword>
<reference evidence="2 3" key="1">
    <citation type="journal article" date="2017" name="Int. J. Parasitol.">
        <title>The genome of the protozoan parasite Cystoisospora suis and a reverse vaccinology approach to identify vaccine candidates.</title>
        <authorList>
            <person name="Palmieri N."/>
            <person name="Shrestha A."/>
            <person name="Ruttkowski B."/>
            <person name="Beck T."/>
            <person name="Vogl C."/>
            <person name="Tomley F."/>
            <person name="Blake D.P."/>
            <person name="Joachim A."/>
        </authorList>
    </citation>
    <scope>NUCLEOTIDE SEQUENCE [LARGE SCALE GENOMIC DNA]</scope>
    <source>
        <strain evidence="2 3">Wien I</strain>
    </source>
</reference>
<keyword evidence="1 2" id="KW-0812">Transmembrane</keyword>
<evidence type="ECO:0000313" key="3">
    <source>
        <dbReference type="Proteomes" id="UP000221165"/>
    </source>
</evidence>
<name>A0A2C6KMJ2_9APIC</name>
<comment type="caution">
    <text evidence="2">The sequence shown here is derived from an EMBL/GenBank/DDBJ whole genome shotgun (WGS) entry which is preliminary data.</text>
</comment>